<dbReference type="RefSeq" id="WP_189025956.1">
    <property type="nucleotide sequence ID" value="NZ_BMKR01000010.1"/>
</dbReference>
<dbReference type="EMBL" id="BMKR01000010">
    <property type="protein sequence ID" value="GGF82248.1"/>
    <property type="molecule type" value="Genomic_DNA"/>
</dbReference>
<keyword evidence="3" id="KW-1185">Reference proteome</keyword>
<feature type="compositionally biased region" description="Basic and acidic residues" evidence="1">
    <location>
        <begin position="41"/>
        <end position="61"/>
    </location>
</feature>
<sequence>MAKKKKMPTTPRTATPDGPATLKDLLSSEVLDMLKAQSDALKTEENDRKEAARKAVEDERKAEQKRLENDFGHLLENSKQDWHNFK</sequence>
<reference evidence="2" key="2">
    <citation type="submission" date="2020-09" db="EMBL/GenBank/DDBJ databases">
        <authorList>
            <person name="Sun Q."/>
            <person name="Zhou Y."/>
        </authorList>
    </citation>
    <scope>NUCLEOTIDE SEQUENCE</scope>
    <source>
        <strain evidence="2">CGMCC 1.16134</strain>
    </source>
</reference>
<evidence type="ECO:0000256" key="1">
    <source>
        <dbReference type="SAM" id="MobiDB-lite"/>
    </source>
</evidence>
<comment type="caution">
    <text evidence="2">The sequence shown here is derived from an EMBL/GenBank/DDBJ whole genome shotgun (WGS) entry which is preliminary data.</text>
</comment>
<dbReference type="Proteomes" id="UP000637643">
    <property type="component" value="Unassembled WGS sequence"/>
</dbReference>
<dbReference type="InterPro" id="IPR024980">
    <property type="entry name" value="DUF3886"/>
</dbReference>
<organism evidence="2 3">
    <name type="scientific">Paenibacillus albidus</name>
    <dbReference type="NCBI Taxonomy" id="2041023"/>
    <lineage>
        <taxon>Bacteria</taxon>
        <taxon>Bacillati</taxon>
        <taxon>Bacillota</taxon>
        <taxon>Bacilli</taxon>
        <taxon>Bacillales</taxon>
        <taxon>Paenibacillaceae</taxon>
        <taxon>Paenibacillus</taxon>
    </lineage>
</organism>
<reference evidence="2" key="1">
    <citation type="journal article" date="2014" name="Int. J. Syst. Evol. Microbiol.">
        <title>Complete genome sequence of Corynebacterium casei LMG S-19264T (=DSM 44701T), isolated from a smear-ripened cheese.</title>
        <authorList>
            <consortium name="US DOE Joint Genome Institute (JGI-PGF)"/>
            <person name="Walter F."/>
            <person name="Albersmeier A."/>
            <person name="Kalinowski J."/>
            <person name="Ruckert C."/>
        </authorList>
    </citation>
    <scope>NUCLEOTIDE SEQUENCE</scope>
    <source>
        <strain evidence="2">CGMCC 1.16134</strain>
    </source>
</reference>
<accession>A0A917FIE7</accession>
<feature type="region of interest" description="Disordered" evidence="1">
    <location>
        <begin position="39"/>
        <end position="61"/>
    </location>
</feature>
<feature type="region of interest" description="Disordered" evidence="1">
    <location>
        <begin position="1"/>
        <end position="22"/>
    </location>
</feature>
<dbReference type="AlphaFoldDB" id="A0A917FIE7"/>
<name>A0A917FIE7_9BACL</name>
<protein>
    <recommendedName>
        <fullName evidence="4">DUF3886 domain-containing protein</fullName>
    </recommendedName>
</protein>
<evidence type="ECO:0000313" key="2">
    <source>
        <dbReference type="EMBL" id="GGF82248.1"/>
    </source>
</evidence>
<evidence type="ECO:0008006" key="4">
    <source>
        <dbReference type="Google" id="ProtNLM"/>
    </source>
</evidence>
<gene>
    <name evidence="2" type="ORF">GCM10010912_29200</name>
</gene>
<evidence type="ECO:0000313" key="3">
    <source>
        <dbReference type="Proteomes" id="UP000637643"/>
    </source>
</evidence>
<proteinExistence type="predicted"/>
<dbReference type="Pfam" id="PF13025">
    <property type="entry name" value="DUF3886"/>
    <property type="match status" value="1"/>
</dbReference>